<dbReference type="PRINTS" id="PR00721">
    <property type="entry name" value="STOMATIN"/>
</dbReference>
<dbReference type="SMART" id="SM00244">
    <property type="entry name" value="PHB"/>
    <property type="match status" value="1"/>
</dbReference>
<gene>
    <name evidence="3" type="ORF">GBAR_LOCUS10430</name>
</gene>
<evidence type="ECO:0000313" key="3">
    <source>
        <dbReference type="EMBL" id="CAI8017096.1"/>
    </source>
</evidence>
<evidence type="ECO:0000313" key="4">
    <source>
        <dbReference type="Proteomes" id="UP001174909"/>
    </source>
</evidence>
<dbReference type="Pfam" id="PF01145">
    <property type="entry name" value="Band_7"/>
    <property type="match status" value="1"/>
</dbReference>
<keyword evidence="4" id="KW-1185">Reference proteome</keyword>
<feature type="domain" description="Band 7" evidence="2">
    <location>
        <begin position="1"/>
        <end position="105"/>
    </location>
</feature>
<dbReference type="SUPFAM" id="SSF117892">
    <property type="entry name" value="Band 7/SPFH domain"/>
    <property type="match status" value="1"/>
</dbReference>
<dbReference type="InterPro" id="IPR043202">
    <property type="entry name" value="Band-7_stomatin-like"/>
</dbReference>
<dbReference type="EMBL" id="CASHTH010001592">
    <property type="protein sequence ID" value="CAI8017096.1"/>
    <property type="molecule type" value="Genomic_DNA"/>
</dbReference>
<evidence type="ECO:0000256" key="1">
    <source>
        <dbReference type="ARBA" id="ARBA00008164"/>
    </source>
</evidence>
<name>A0AA35WH54_GEOBA</name>
<dbReference type="PANTHER" id="PTHR10264:SF19">
    <property type="entry name" value="AT06885P-RELATED"/>
    <property type="match status" value="1"/>
</dbReference>
<dbReference type="CDD" id="cd08826">
    <property type="entry name" value="SPFH_eoslipins_u1"/>
    <property type="match status" value="1"/>
</dbReference>
<dbReference type="PANTHER" id="PTHR10264">
    <property type="entry name" value="BAND 7 PROTEIN-RELATED"/>
    <property type="match status" value="1"/>
</dbReference>
<dbReference type="FunFam" id="3.30.479.30:FF:000004">
    <property type="entry name" value="Putative membrane protease family, stomatin"/>
    <property type="match status" value="1"/>
</dbReference>
<dbReference type="AlphaFoldDB" id="A0AA35WH54"/>
<dbReference type="InterPro" id="IPR036013">
    <property type="entry name" value="Band_7/SPFH_dom_sf"/>
</dbReference>
<dbReference type="Gene3D" id="3.30.479.30">
    <property type="entry name" value="Band 7 domain"/>
    <property type="match status" value="1"/>
</dbReference>
<evidence type="ECO:0000259" key="2">
    <source>
        <dbReference type="SMART" id="SM00244"/>
    </source>
</evidence>
<dbReference type="InterPro" id="IPR001107">
    <property type="entry name" value="Band_7"/>
</dbReference>
<organism evidence="3 4">
    <name type="scientific">Geodia barretti</name>
    <name type="common">Barrett's horny sponge</name>
    <dbReference type="NCBI Taxonomy" id="519541"/>
    <lineage>
        <taxon>Eukaryota</taxon>
        <taxon>Metazoa</taxon>
        <taxon>Porifera</taxon>
        <taxon>Demospongiae</taxon>
        <taxon>Heteroscleromorpha</taxon>
        <taxon>Tetractinellida</taxon>
        <taxon>Astrophorina</taxon>
        <taxon>Geodiidae</taxon>
        <taxon>Geodia</taxon>
    </lineage>
</organism>
<accession>A0AA35WH54</accession>
<proteinExistence type="inferred from homology"/>
<dbReference type="InterPro" id="IPR001972">
    <property type="entry name" value="Stomatin_HflK_fam"/>
</dbReference>
<dbReference type="GO" id="GO:0009898">
    <property type="term" value="C:cytoplasmic side of plasma membrane"/>
    <property type="evidence" value="ECO:0007669"/>
    <property type="project" value="UniProtKB-ARBA"/>
</dbReference>
<reference evidence="3" key="1">
    <citation type="submission" date="2023-03" db="EMBL/GenBank/DDBJ databases">
        <authorList>
            <person name="Steffen K."/>
            <person name="Cardenas P."/>
        </authorList>
    </citation>
    <scope>NUCLEOTIDE SEQUENCE</scope>
</reference>
<sequence length="175" mass="19350">MSSQKDNVSVSVNAVLNFRITEADKAVIEVEDFGFAISQIAQTTLRSVLGRAELDDLLSEREKLNQDLGAIVKKHCEPWGIEVLAMEIKDVDLPVEMQRAMAQQAEAERERRAKVIHAEGEFESAQVLTDAADILSKTPTAVQLRFLQALVEVSAEKNSTIVFPIPMIAQSSSKR</sequence>
<protein>
    <submittedName>
        <fullName evidence="3">Uncharacterized protein AF_1420</fullName>
    </submittedName>
</protein>
<dbReference type="Gene3D" id="6.10.250.2090">
    <property type="match status" value="1"/>
</dbReference>
<dbReference type="Proteomes" id="UP001174909">
    <property type="component" value="Unassembled WGS sequence"/>
</dbReference>
<comment type="caution">
    <text evidence="3">The sequence shown here is derived from an EMBL/GenBank/DDBJ whole genome shotgun (WGS) entry which is preliminary data.</text>
</comment>
<comment type="similarity">
    <text evidence="1">Belongs to the band 7/mec-2 family.</text>
</comment>